<evidence type="ECO:0000313" key="1">
    <source>
        <dbReference type="EMBL" id="OIQ94683.1"/>
    </source>
</evidence>
<name>A0A1J5RYU8_9ZZZZ</name>
<dbReference type="EMBL" id="MLJW01000181">
    <property type="protein sequence ID" value="OIQ94683.1"/>
    <property type="molecule type" value="Genomic_DNA"/>
</dbReference>
<dbReference type="AlphaFoldDB" id="A0A1J5RYU8"/>
<organism evidence="1">
    <name type="scientific">mine drainage metagenome</name>
    <dbReference type="NCBI Taxonomy" id="410659"/>
    <lineage>
        <taxon>unclassified sequences</taxon>
        <taxon>metagenomes</taxon>
        <taxon>ecological metagenomes</taxon>
    </lineage>
</organism>
<reference evidence="1" key="1">
    <citation type="submission" date="2016-10" db="EMBL/GenBank/DDBJ databases">
        <title>Sequence of Gallionella enrichment culture.</title>
        <authorList>
            <person name="Poehlein A."/>
            <person name="Muehling M."/>
            <person name="Daniel R."/>
        </authorList>
    </citation>
    <scope>NUCLEOTIDE SEQUENCE</scope>
</reference>
<proteinExistence type="predicted"/>
<gene>
    <name evidence="1" type="ORF">GALL_233410</name>
</gene>
<protein>
    <submittedName>
        <fullName evidence="1">Uncharacterized protein</fullName>
    </submittedName>
</protein>
<sequence>MHIPRLSERRDHVLTAILYDATDGGRVGANPLEALTSTGLNFEDAQRWVLDARARDLLTLDDGIAPEAQLTAVARGQIERARQRASDRSARRRLAMARLLAWADSGGQNIATFEASDHAWADGARFTFAESVEAAERLRDAGLVDAKLHTAGGGDVVRADITRISPAGRECLEDYDGDVSAYQAAAVARTHVGAQHITISNVTGPVTVGGHGSTNSSGWAFDPELVRALAETLTNERDALGLTAEDAADLDDHVLALTEAADPSRVQRAVRWAANLGKVSAEKAITSYVEFKSKQILGG</sequence>
<accession>A0A1J5RYU8</accession>
<comment type="caution">
    <text evidence="1">The sequence shown here is derived from an EMBL/GenBank/DDBJ whole genome shotgun (WGS) entry which is preliminary data.</text>
</comment>